<feature type="domain" description="Erythromycin biosynthesis protein CIII-like C-terminal" evidence="2">
    <location>
        <begin position="268"/>
        <end position="397"/>
    </location>
</feature>
<dbReference type="PANTHER" id="PTHR21015">
    <property type="entry name" value="UDP-N-ACETYLGLUCOSAMINE--N-ACETYLMURAMYL-(PENTAPEPTIDE) PYROPHOSPHORYL-UNDECAPRENOL N-ACETYLGLUCOSAMINE TRANSFERASE 1"/>
    <property type="match status" value="1"/>
</dbReference>
<sequence length="414" mass="45031">MKTKRIFIGMMAGMGRVNRCLPVALKLREMGHEVAFTIWGNAGAAMENVGFQSIPIPSIPEPKGQVFHPNFMDFNHFLAMMGYSDPEYMTNELEARLRVTTDFKPDLVITDSSLSAAFIARKLGIPLVSINQSCSLPGGMPFAQDTPIAPAASEKTNGKGIEGNYDVTGVLNETLASHGMKQADHVLSFLAGDLALVPSIPEFDPVDQSALSIPLEYVGPMVWRDDSMAGMPPSWREHRIGTRNRRVFVYTSRLVEWGVESGGHIFREVVHELGNTATEILIATGFNPLEGNAVEIPPNINFTTYVSGVMAAEQSDLMIHHGGHGSCMTTLLTGTPSLIIPTWAEREFNARQLQGIGGGRVINPKDITGLQLAEVVESMLNDEALEQARKLQQDIVAGNYGGAERAAELISELL</sequence>
<dbReference type="SUPFAM" id="SSF53756">
    <property type="entry name" value="UDP-Glycosyltransferase/glycogen phosphorylase"/>
    <property type="match status" value="1"/>
</dbReference>
<dbReference type="PANTHER" id="PTHR21015:SF22">
    <property type="entry name" value="GLYCOSYLTRANSFERASE"/>
    <property type="match status" value="1"/>
</dbReference>
<protein>
    <recommendedName>
        <fullName evidence="2">Erythromycin biosynthesis protein CIII-like C-terminal domain-containing protein</fullName>
    </recommendedName>
</protein>
<dbReference type="AlphaFoldDB" id="A0A3Q8SCJ7"/>
<dbReference type="RefSeq" id="WP_125083479.1">
    <property type="nucleotide sequence ID" value="NZ_CP034248.1"/>
</dbReference>
<name>A0A3Q8SCJ7_9BACL</name>
<dbReference type="KEGG" id="plen:EIM92_15900"/>
<dbReference type="OrthoDB" id="9805366at2"/>
<dbReference type="EMBL" id="CP034248">
    <property type="protein sequence ID" value="AZK47453.1"/>
    <property type="molecule type" value="Genomic_DNA"/>
</dbReference>
<dbReference type="InterPro" id="IPR010610">
    <property type="entry name" value="EryCIII-like_C"/>
</dbReference>
<dbReference type="GO" id="GO:0008194">
    <property type="term" value="F:UDP-glycosyltransferase activity"/>
    <property type="evidence" value="ECO:0007669"/>
    <property type="project" value="InterPro"/>
</dbReference>
<gene>
    <name evidence="3" type="ORF">EIM92_15900</name>
</gene>
<evidence type="ECO:0000256" key="1">
    <source>
        <dbReference type="ARBA" id="ARBA00023136"/>
    </source>
</evidence>
<evidence type="ECO:0000313" key="4">
    <source>
        <dbReference type="Proteomes" id="UP000273145"/>
    </source>
</evidence>
<dbReference type="Gene3D" id="3.40.50.2000">
    <property type="entry name" value="Glycogen Phosphorylase B"/>
    <property type="match status" value="2"/>
</dbReference>
<organism evidence="3 4">
    <name type="scientific">Paenibacillus lentus</name>
    <dbReference type="NCBI Taxonomy" id="1338368"/>
    <lineage>
        <taxon>Bacteria</taxon>
        <taxon>Bacillati</taxon>
        <taxon>Bacillota</taxon>
        <taxon>Bacilli</taxon>
        <taxon>Bacillales</taxon>
        <taxon>Paenibacillaceae</taxon>
        <taxon>Paenibacillus</taxon>
    </lineage>
</organism>
<evidence type="ECO:0000259" key="2">
    <source>
        <dbReference type="Pfam" id="PF06722"/>
    </source>
</evidence>
<dbReference type="GO" id="GO:0016758">
    <property type="term" value="F:hexosyltransferase activity"/>
    <property type="evidence" value="ECO:0007669"/>
    <property type="project" value="UniProtKB-ARBA"/>
</dbReference>
<accession>A0A3Q8SCJ7</accession>
<evidence type="ECO:0000313" key="3">
    <source>
        <dbReference type="EMBL" id="AZK47453.1"/>
    </source>
</evidence>
<keyword evidence="4" id="KW-1185">Reference proteome</keyword>
<reference evidence="3 4" key="1">
    <citation type="submission" date="2018-11" db="EMBL/GenBank/DDBJ databases">
        <title>Genome sequencing of Paenibacillus lentus DSM25539(T).</title>
        <authorList>
            <person name="Kook J.-K."/>
            <person name="Park S.-N."/>
            <person name="Lim Y.K."/>
        </authorList>
    </citation>
    <scope>NUCLEOTIDE SEQUENCE [LARGE SCALE GENOMIC DNA]</scope>
    <source>
        <strain evidence="3 4">DSM 25539</strain>
    </source>
</reference>
<dbReference type="Pfam" id="PF06722">
    <property type="entry name" value="EryCIII-like_C"/>
    <property type="match status" value="1"/>
</dbReference>
<proteinExistence type="predicted"/>
<dbReference type="InterPro" id="IPR002213">
    <property type="entry name" value="UDP_glucos_trans"/>
</dbReference>
<dbReference type="CDD" id="cd03784">
    <property type="entry name" value="GT1_Gtf-like"/>
    <property type="match status" value="1"/>
</dbReference>
<keyword evidence="1" id="KW-0472">Membrane</keyword>
<dbReference type="Proteomes" id="UP000273145">
    <property type="component" value="Chromosome"/>
</dbReference>